<proteinExistence type="predicted"/>
<reference evidence="1 2" key="1">
    <citation type="submission" date="2014-09" db="EMBL/GenBank/DDBJ databases">
        <title>Genome sequences of Lysobacter dokdonensis DS-58.</title>
        <authorList>
            <person name="Kim J.F."/>
            <person name="Kwak M.-J."/>
        </authorList>
    </citation>
    <scope>NUCLEOTIDE SEQUENCE [LARGE SCALE GENOMIC DNA]</scope>
    <source>
        <strain evidence="1 2">DS-58</strain>
    </source>
</reference>
<evidence type="ECO:0008006" key="3">
    <source>
        <dbReference type="Google" id="ProtNLM"/>
    </source>
</evidence>
<organism evidence="1 2">
    <name type="scientific">Lysobacter dokdonensis DS-58</name>
    <dbReference type="NCBI Taxonomy" id="1300345"/>
    <lineage>
        <taxon>Bacteria</taxon>
        <taxon>Pseudomonadati</taxon>
        <taxon>Pseudomonadota</taxon>
        <taxon>Gammaproteobacteria</taxon>
        <taxon>Lysobacterales</taxon>
        <taxon>Lysobacteraceae</taxon>
        <taxon>Noviluteimonas</taxon>
    </lineage>
</organism>
<keyword evidence="2" id="KW-1185">Reference proteome</keyword>
<dbReference type="EMBL" id="JRKJ01000008">
    <property type="protein sequence ID" value="KGQ19319.1"/>
    <property type="molecule type" value="Genomic_DNA"/>
</dbReference>
<dbReference type="Proteomes" id="UP000030518">
    <property type="component" value="Unassembled WGS sequence"/>
</dbReference>
<dbReference type="AlphaFoldDB" id="A0A0A2X263"/>
<evidence type="ECO:0000313" key="1">
    <source>
        <dbReference type="EMBL" id="KGQ19319.1"/>
    </source>
</evidence>
<sequence length="212" mass="23426">MFVVGLGILALAATSASMREARSREDAAQAVVVSNVASALWSAAERDRQALREYRRKVAVHSAAMDPKRIAEPEGASKARDAVDRFRAACAELAAARNASDMELLRQVDARSGGERTKQVREALERIDAHAQRMRENQRTQADALYALVTFLSSREGRISFDNRGPLFRDDADLAEYNRLAQEARALAAEETRLADGIELATRNEFARLARP</sequence>
<protein>
    <recommendedName>
        <fullName evidence="3">Methyl-accepting chemotaxis protein</fullName>
    </recommendedName>
</protein>
<gene>
    <name evidence="1" type="ORF">LF41_2969</name>
</gene>
<name>A0A0A2X263_9GAMM</name>
<comment type="caution">
    <text evidence="1">The sequence shown here is derived from an EMBL/GenBank/DDBJ whole genome shotgun (WGS) entry which is preliminary data.</text>
</comment>
<dbReference type="PATRIC" id="fig|1300345.3.peg.1513"/>
<accession>A0A0A2X263</accession>
<evidence type="ECO:0000313" key="2">
    <source>
        <dbReference type="Proteomes" id="UP000030518"/>
    </source>
</evidence>